<evidence type="ECO:0000259" key="10">
    <source>
        <dbReference type="Pfam" id="PF05572"/>
    </source>
</evidence>
<feature type="chain" id="PRO_5046619858" description="Peptidase M43 pregnancy-associated plasma-A domain-containing protein" evidence="9">
    <location>
        <begin position="23"/>
        <end position="516"/>
    </location>
</feature>
<proteinExistence type="inferred from homology"/>
<dbReference type="PROSITE" id="PS51257">
    <property type="entry name" value="PROKAR_LIPOPROTEIN"/>
    <property type="match status" value="1"/>
</dbReference>
<evidence type="ECO:0000256" key="4">
    <source>
        <dbReference type="ARBA" id="ARBA00022729"/>
    </source>
</evidence>
<keyword evidence="2" id="KW-0645">Protease</keyword>
<evidence type="ECO:0000256" key="1">
    <source>
        <dbReference type="ARBA" id="ARBA00008721"/>
    </source>
</evidence>
<dbReference type="InterPro" id="IPR024079">
    <property type="entry name" value="MetalloPept_cat_dom_sf"/>
</dbReference>
<evidence type="ECO:0000256" key="5">
    <source>
        <dbReference type="ARBA" id="ARBA00022801"/>
    </source>
</evidence>
<keyword evidence="5" id="KW-0378">Hydrolase</keyword>
<feature type="domain" description="Peptidase M43 pregnancy-associated plasma-A" evidence="10">
    <location>
        <begin position="306"/>
        <end position="474"/>
    </location>
</feature>
<protein>
    <recommendedName>
        <fullName evidence="10">Peptidase M43 pregnancy-associated plasma-A domain-containing protein</fullName>
    </recommendedName>
</protein>
<evidence type="ECO:0000256" key="3">
    <source>
        <dbReference type="ARBA" id="ARBA00022723"/>
    </source>
</evidence>
<dbReference type="PANTHER" id="PTHR47466:SF1">
    <property type="entry name" value="METALLOPROTEASE MEP1 (AFU_ORTHOLOGUE AFUA_1G07730)-RELATED"/>
    <property type="match status" value="1"/>
</dbReference>
<dbReference type="SUPFAM" id="SSF55486">
    <property type="entry name" value="Metalloproteases ('zincins'), catalytic domain"/>
    <property type="match status" value="1"/>
</dbReference>
<evidence type="ECO:0000256" key="6">
    <source>
        <dbReference type="ARBA" id="ARBA00022833"/>
    </source>
</evidence>
<dbReference type="Pfam" id="PF05572">
    <property type="entry name" value="Peptidase_M43"/>
    <property type="match status" value="1"/>
</dbReference>
<comment type="similarity">
    <text evidence="1">Belongs to the peptidase M43B family.</text>
</comment>
<dbReference type="PANTHER" id="PTHR47466">
    <property type="match status" value="1"/>
</dbReference>
<comment type="caution">
    <text evidence="11">The sequence shown here is derived from an EMBL/GenBank/DDBJ whole genome shotgun (WGS) entry which is preliminary data.</text>
</comment>
<keyword evidence="8" id="KW-1015">Disulfide bond</keyword>
<keyword evidence="12" id="KW-1185">Reference proteome</keyword>
<dbReference type="EMBL" id="JACYGY010000001">
    <property type="protein sequence ID" value="MBE9463596.1"/>
    <property type="molecule type" value="Genomic_DNA"/>
</dbReference>
<evidence type="ECO:0000256" key="7">
    <source>
        <dbReference type="ARBA" id="ARBA00023049"/>
    </source>
</evidence>
<sequence length="516" mass="58377">MKYQFMFSARLFCLFYAFCLLSGCEKVAPLETDEFYRFDNLHKLSIQKPKTTDFFLGTEKPEIPLSAIAYDERGSVIEAPSEVISFYSNDVEITGESFVPEKVGRYAIVGKLAGQVSDTMIIRVWNPASLKLSLSISNQPAAFYANGKDTLNFKVNVLKGSKVVGVKFPYQLYVNDKEQRSGKFATKTSGVYKFQVKGLGQVSNEITINALPKPTYPVVRLPVIFHEVNTRVLTADRIRQLTADMSRAFRNQFNINQAEKDPNAEDLFVEFYPAETGLDGKKLSSPGLHQAESSKTSFSSNDAFNDAFTSFWDPRHYLNVWVYPNITGEYEKASWSYYPSVTVPMDGLLTVAEGTAPFFPYGIFLNGNHASINYEGGRTEEVLAHEAGHVLGLYHVFNGNNTSFNSCNTADPDFCRDTPFYDRNSYASNIDFDRRYQRISCAGVEYTSTNFMDYYYTNNNSFTTEQLKRVRHAINYCIWLPTPRNSAKSGRQNGRSSLVERPANLKYIKPVICEMP</sequence>
<feature type="signal peptide" evidence="9">
    <location>
        <begin position="1"/>
        <end position="22"/>
    </location>
</feature>
<keyword evidence="4 9" id="KW-0732">Signal</keyword>
<reference evidence="12" key="1">
    <citation type="submission" date="2023-07" db="EMBL/GenBank/DDBJ databases">
        <title>Dyadobacter sp. nov 'subterranea' isolated from contaminted grondwater.</title>
        <authorList>
            <person name="Szabo I."/>
            <person name="Al-Omari J."/>
            <person name="Szerdahelyi S.G."/>
            <person name="Rado J."/>
        </authorList>
    </citation>
    <scope>NUCLEOTIDE SEQUENCE [LARGE SCALE GENOMIC DNA]</scope>
    <source>
        <strain evidence="12">UP-52</strain>
    </source>
</reference>
<evidence type="ECO:0000256" key="9">
    <source>
        <dbReference type="SAM" id="SignalP"/>
    </source>
</evidence>
<accession>A0ABR9WGX3</accession>
<evidence type="ECO:0000313" key="12">
    <source>
        <dbReference type="Proteomes" id="UP000634134"/>
    </source>
</evidence>
<keyword evidence="6" id="KW-0862">Zinc</keyword>
<gene>
    <name evidence="11" type="ORF">IEE83_17040</name>
</gene>
<keyword evidence="3" id="KW-0479">Metal-binding</keyword>
<dbReference type="RefSeq" id="WP_194121716.1">
    <property type="nucleotide sequence ID" value="NZ_JACYGY010000001.1"/>
</dbReference>
<keyword evidence="7" id="KW-0482">Metalloprotease</keyword>
<dbReference type="InterPro" id="IPR008754">
    <property type="entry name" value="Peptidase_M43"/>
</dbReference>
<evidence type="ECO:0000313" key="11">
    <source>
        <dbReference type="EMBL" id="MBE9463596.1"/>
    </source>
</evidence>
<dbReference type="Gene3D" id="3.40.390.10">
    <property type="entry name" value="Collagenase (Catalytic Domain)"/>
    <property type="match status" value="1"/>
</dbReference>
<dbReference type="Proteomes" id="UP000634134">
    <property type="component" value="Unassembled WGS sequence"/>
</dbReference>
<evidence type="ECO:0000256" key="2">
    <source>
        <dbReference type="ARBA" id="ARBA00022670"/>
    </source>
</evidence>
<organism evidence="11 12">
    <name type="scientific">Dyadobacter subterraneus</name>
    <dbReference type="NCBI Taxonomy" id="2773304"/>
    <lineage>
        <taxon>Bacteria</taxon>
        <taxon>Pseudomonadati</taxon>
        <taxon>Bacteroidota</taxon>
        <taxon>Cytophagia</taxon>
        <taxon>Cytophagales</taxon>
        <taxon>Spirosomataceae</taxon>
        <taxon>Dyadobacter</taxon>
    </lineage>
</organism>
<name>A0ABR9WGX3_9BACT</name>
<evidence type="ECO:0000256" key="8">
    <source>
        <dbReference type="ARBA" id="ARBA00023157"/>
    </source>
</evidence>